<dbReference type="Proteomes" id="UP000193689">
    <property type="component" value="Unassembled WGS sequence"/>
</dbReference>
<evidence type="ECO:0000313" key="2">
    <source>
        <dbReference type="EMBL" id="ORY69776.1"/>
    </source>
</evidence>
<evidence type="ECO:0000259" key="1">
    <source>
        <dbReference type="Pfam" id="PF09994"/>
    </source>
</evidence>
<dbReference type="AlphaFoldDB" id="A0A1Y2EES8"/>
<comment type="caution">
    <text evidence="2">The sequence shown here is derived from an EMBL/GenBank/DDBJ whole genome shotgun (WGS) entry which is preliminary data.</text>
</comment>
<dbReference type="PANTHER" id="PTHR33840">
    <property type="match status" value="1"/>
</dbReference>
<gene>
    <name evidence="2" type="ORF">BCR38DRAFT_502653</name>
</gene>
<reference evidence="2 3" key="1">
    <citation type="submission" date="2016-07" db="EMBL/GenBank/DDBJ databases">
        <title>Pervasive Adenine N6-methylation of Active Genes in Fungi.</title>
        <authorList>
            <consortium name="DOE Joint Genome Institute"/>
            <person name="Mondo S.J."/>
            <person name="Dannebaum R.O."/>
            <person name="Kuo R.C."/>
            <person name="Labutti K."/>
            <person name="Haridas S."/>
            <person name="Kuo A."/>
            <person name="Salamov A."/>
            <person name="Ahrendt S.R."/>
            <person name="Lipzen A."/>
            <person name="Sullivan W."/>
            <person name="Andreopoulos W.B."/>
            <person name="Clum A."/>
            <person name="Lindquist E."/>
            <person name="Daum C."/>
            <person name="Ramamoorthy G.K."/>
            <person name="Gryganskyi A."/>
            <person name="Culley D."/>
            <person name="Magnuson J.K."/>
            <person name="James T.Y."/>
            <person name="O'Malley M.A."/>
            <person name="Stajich J.E."/>
            <person name="Spatafora J.W."/>
            <person name="Visel A."/>
            <person name="Grigoriev I.V."/>
        </authorList>
    </citation>
    <scope>NUCLEOTIDE SEQUENCE [LARGE SCALE GENOMIC DNA]</scope>
    <source>
        <strain evidence="2 3">CBS 129021</strain>
    </source>
</reference>
<dbReference type="EMBL" id="MCFJ01000002">
    <property type="protein sequence ID" value="ORY69776.1"/>
    <property type="molecule type" value="Genomic_DNA"/>
</dbReference>
<dbReference type="Pfam" id="PF09994">
    <property type="entry name" value="T6SS_Tle1-like_cat"/>
    <property type="match status" value="1"/>
</dbReference>
<dbReference type="GeneID" id="63781073"/>
<dbReference type="InParanoid" id="A0A1Y2EES8"/>
<keyword evidence="3" id="KW-1185">Reference proteome</keyword>
<name>A0A1Y2EES8_9PEZI</name>
<dbReference type="OrthoDB" id="3057168at2759"/>
<dbReference type="InterPro" id="IPR029058">
    <property type="entry name" value="AB_hydrolase_fold"/>
</dbReference>
<dbReference type="STRING" id="1141098.A0A1Y2EES8"/>
<organism evidence="2 3">
    <name type="scientific">Pseudomassariella vexata</name>
    <dbReference type="NCBI Taxonomy" id="1141098"/>
    <lineage>
        <taxon>Eukaryota</taxon>
        <taxon>Fungi</taxon>
        <taxon>Dikarya</taxon>
        <taxon>Ascomycota</taxon>
        <taxon>Pezizomycotina</taxon>
        <taxon>Sordariomycetes</taxon>
        <taxon>Xylariomycetidae</taxon>
        <taxon>Amphisphaeriales</taxon>
        <taxon>Pseudomassariaceae</taxon>
        <taxon>Pseudomassariella</taxon>
    </lineage>
</organism>
<dbReference type="PANTHER" id="PTHR33840:SF1">
    <property type="entry name" value="TLE1 PHOSPHOLIPASE DOMAIN-CONTAINING PROTEIN"/>
    <property type="match status" value="1"/>
</dbReference>
<proteinExistence type="predicted"/>
<sequence>MTTPLPPNSKKRIIVCCDGTWQNSDNGYVQPNAKQPVPTLQIPSNVTRISRSFARTCSDGTFQVIYYQSGVGSRTGTVDRLTGGAFGVGISENIREAYSYVCANYVDGDDIILIGFSRGAFTARSVAGMIADLGLLTREGMEYFYPVFKDMQHWMNDNYQDQFPGLPFPDKPKGVHAEDIYREKLLQHKYTRVYQNRGQGELITVKAVGIWYNTNLSHKVEHAFHALALDESRGPFTPTIWERLQEHRETTDLRQCWFPGSHINIGGGWEDQGVSNMSLAWMMDQLSSVDVEFTNDALDRLFDQNVKYYENLKPKDEKMIRRALSKSRPIYWAIKKIHDANNPIRPWSLHTTHSSGNAIYKLVGDITRTPGLYKKINPNTGQPTKAFLEDTNERIHSSVRVRLACQGLGADDKEVWKCLPLLELWRPRQVPVQFHDPIPDHAVWGPNGVIEEPGPSTANPPGPTADGLRWVWEYIGPEEGAPTIRTMVEENMGPYEKHLLKLSTGKEDVVVFADEEDFSSFDFPERGGFKSKIGLA</sequence>
<evidence type="ECO:0000313" key="3">
    <source>
        <dbReference type="Proteomes" id="UP000193689"/>
    </source>
</evidence>
<dbReference type="RefSeq" id="XP_040719726.1">
    <property type="nucleotide sequence ID" value="XM_040864861.1"/>
</dbReference>
<feature type="domain" description="T6SS Phospholipase effector Tle1-like catalytic" evidence="1">
    <location>
        <begin position="11"/>
        <end position="285"/>
    </location>
</feature>
<protein>
    <recommendedName>
        <fullName evidence="1">T6SS Phospholipase effector Tle1-like catalytic domain-containing protein</fullName>
    </recommendedName>
</protein>
<accession>A0A1Y2EES8</accession>
<dbReference type="SUPFAM" id="SSF53474">
    <property type="entry name" value="alpha/beta-Hydrolases"/>
    <property type="match status" value="2"/>
</dbReference>
<dbReference type="InterPro" id="IPR018712">
    <property type="entry name" value="Tle1-like_cat"/>
</dbReference>